<feature type="region of interest" description="Disordered" evidence="1">
    <location>
        <begin position="1"/>
        <end position="21"/>
    </location>
</feature>
<dbReference type="Proteomes" id="UP000239494">
    <property type="component" value="Unassembled WGS sequence"/>
</dbReference>
<dbReference type="EMBL" id="PVTF01000006">
    <property type="protein sequence ID" value="PRY40518.1"/>
    <property type="molecule type" value="Genomic_DNA"/>
</dbReference>
<keyword evidence="3" id="KW-1185">Reference proteome</keyword>
<proteinExistence type="predicted"/>
<sequence>MQGEIQITGQSDNWQNSSGLPITREGRAFNRALRMQDMGAVLQARQLQNSAQIAQLAMEAVREVNTHRRLLTQGDEQTALAMALADVAVNHLAVVLRIQRG</sequence>
<evidence type="ECO:0000313" key="2">
    <source>
        <dbReference type="EMBL" id="PRY40518.1"/>
    </source>
</evidence>
<reference evidence="2 3" key="1">
    <citation type="submission" date="2018-03" db="EMBL/GenBank/DDBJ databases">
        <title>Genomic Encyclopedia of Archaeal and Bacterial Type Strains, Phase II (KMG-II): from individual species to whole genera.</title>
        <authorList>
            <person name="Goeker M."/>
        </authorList>
    </citation>
    <scope>NUCLEOTIDE SEQUENCE [LARGE SCALE GENOMIC DNA]</scope>
    <source>
        <strain evidence="2 3">DSM 44720</strain>
    </source>
</reference>
<accession>A0A2T0T4B1</accession>
<name>A0A2T0T4B1_9PSEU</name>
<evidence type="ECO:0000256" key="1">
    <source>
        <dbReference type="SAM" id="MobiDB-lite"/>
    </source>
</evidence>
<gene>
    <name evidence="2" type="ORF">CLV43_106255</name>
</gene>
<organism evidence="2 3">
    <name type="scientific">Umezawaea tangerina</name>
    <dbReference type="NCBI Taxonomy" id="84725"/>
    <lineage>
        <taxon>Bacteria</taxon>
        <taxon>Bacillati</taxon>
        <taxon>Actinomycetota</taxon>
        <taxon>Actinomycetes</taxon>
        <taxon>Pseudonocardiales</taxon>
        <taxon>Pseudonocardiaceae</taxon>
        <taxon>Umezawaea</taxon>
    </lineage>
</organism>
<evidence type="ECO:0000313" key="3">
    <source>
        <dbReference type="Proteomes" id="UP000239494"/>
    </source>
</evidence>
<comment type="caution">
    <text evidence="2">The sequence shown here is derived from an EMBL/GenBank/DDBJ whole genome shotgun (WGS) entry which is preliminary data.</text>
</comment>
<feature type="compositionally biased region" description="Polar residues" evidence="1">
    <location>
        <begin position="1"/>
        <end position="20"/>
    </location>
</feature>
<protein>
    <submittedName>
        <fullName evidence="2">Uncharacterized protein</fullName>
    </submittedName>
</protein>
<dbReference type="AlphaFoldDB" id="A0A2T0T4B1"/>